<evidence type="ECO:0000256" key="1">
    <source>
        <dbReference type="ARBA" id="ARBA00004196"/>
    </source>
</evidence>
<dbReference type="InterPro" id="IPR004852">
    <property type="entry name" value="Di-haem_cyt_c_peroxidsae"/>
</dbReference>
<comment type="subcellular location">
    <subcellularLocation>
        <location evidence="1">Cell envelope</location>
    </subcellularLocation>
</comment>
<dbReference type="Proteomes" id="UP001403385">
    <property type="component" value="Unassembled WGS sequence"/>
</dbReference>
<dbReference type="PANTHER" id="PTHR30600:SF10">
    <property type="entry name" value="BLL6722 PROTEIN"/>
    <property type="match status" value="1"/>
</dbReference>
<keyword evidence="5 9" id="KW-0560">Oxidoreductase</keyword>
<dbReference type="InterPro" id="IPR051395">
    <property type="entry name" value="Cytochrome_c_Peroxidase/MauG"/>
</dbReference>
<keyword evidence="3 7" id="KW-0479">Metal-binding</keyword>
<dbReference type="PROSITE" id="PS51007">
    <property type="entry name" value="CYTC"/>
    <property type="match status" value="2"/>
</dbReference>
<evidence type="ECO:0000259" key="8">
    <source>
        <dbReference type="PROSITE" id="PS51007"/>
    </source>
</evidence>
<reference evidence="9 10" key="1">
    <citation type="submission" date="2024-04" db="EMBL/GenBank/DDBJ databases">
        <title>Novel genus in family Flammeovirgaceae.</title>
        <authorList>
            <person name="Nguyen T.H."/>
            <person name="Vuong T.Q."/>
            <person name="Le H."/>
            <person name="Kim S.-G."/>
        </authorList>
    </citation>
    <scope>NUCLEOTIDE SEQUENCE [LARGE SCALE GENOMIC DNA]</scope>
    <source>
        <strain evidence="9 10">JCM 23209</strain>
    </source>
</reference>
<dbReference type="AlphaFoldDB" id="A0AAW9RZD7"/>
<dbReference type="InterPro" id="IPR009056">
    <property type="entry name" value="Cyt_c-like_dom"/>
</dbReference>
<gene>
    <name evidence="9" type="ORF">AAG747_00110</name>
</gene>
<dbReference type="GO" id="GO:0009055">
    <property type="term" value="F:electron transfer activity"/>
    <property type="evidence" value="ECO:0007669"/>
    <property type="project" value="InterPro"/>
</dbReference>
<dbReference type="InterPro" id="IPR036909">
    <property type="entry name" value="Cyt_c-like_dom_sf"/>
</dbReference>
<keyword evidence="10" id="KW-1185">Reference proteome</keyword>
<evidence type="ECO:0000256" key="5">
    <source>
        <dbReference type="ARBA" id="ARBA00023002"/>
    </source>
</evidence>
<proteinExistence type="predicted"/>
<evidence type="ECO:0000256" key="2">
    <source>
        <dbReference type="ARBA" id="ARBA00022617"/>
    </source>
</evidence>
<evidence type="ECO:0000256" key="6">
    <source>
        <dbReference type="ARBA" id="ARBA00023004"/>
    </source>
</evidence>
<evidence type="ECO:0000256" key="3">
    <source>
        <dbReference type="ARBA" id="ARBA00022723"/>
    </source>
</evidence>
<keyword evidence="2 7" id="KW-0349">Heme</keyword>
<evidence type="ECO:0000256" key="4">
    <source>
        <dbReference type="ARBA" id="ARBA00022729"/>
    </source>
</evidence>
<dbReference type="Gene3D" id="1.10.760.10">
    <property type="entry name" value="Cytochrome c-like domain"/>
    <property type="match status" value="2"/>
</dbReference>
<dbReference type="GO" id="GO:0004130">
    <property type="term" value="F:cytochrome-c peroxidase activity"/>
    <property type="evidence" value="ECO:0007669"/>
    <property type="project" value="UniProtKB-EC"/>
</dbReference>
<sequence>MKYPFVLLSLFLFGGATYQNVQKAPSFSEPAASGDTLTLREIYSLPPEQWPAPFVDDTIVWQELGSLPEPRFPGDSLPDTRLVELGKQLFFDPRLSSSGQVACVSCHHPDLNWADGRRNAMGHDLREGKRNSMSILNTWFYKELFWDGRAGSLEAQVHFPLEDSVEMNAVTEFVVRKLTDIPGYQSQFQALFGKDEVEAEDMFRAIATFERTITSRKSDFDYFLEGKTHRMSDEALQGLHLFRTKARCMNCHNGPLFTDNQFHNVGLTYYGRKYEDLGRYHVTGLPEDIGKFRTPSLRDVMRTRPWMHNGIFDSMEGILNMYNMGMPRPKPRKEMENDPLFPVTSPLLHKLGLTKQEKEAIIAFLHSITAASSRISRPELPQ</sequence>
<comment type="caution">
    <text evidence="9">The sequence shown here is derived from an EMBL/GenBank/DDBJ whole genome shotgun (WGS) entry which is preliminary data.</text>
</comment>
<evidence type="ECO:0000313" key="10">
    <source>
        <dbReference type="Proteomes" id="UP001403385"/>
    </source>
</evidence>
<name>A0AAW9RZD7_9BACT</name>
<dbReference type="Pfam" id="PF03150">
    <property type="entry name" value="CCP_MauG"/>
    <property type="match status" value="1"/>
</dbReference>
<keyword evidence="6 7" id="KW-0408">Iron</keyword>
<evidence type="ECO:0000313" key="9">
    <source>
        <dbReference type="EMBL" id="MEN7546286.1"/>
    </source>
</evidence>
<feature type="domain" description="Cytochrome c" evidence="8">
    <location>
        <begin position="81"/>
        <end position="208"/>
    </location>
</feature>
<feature type="domain" description="Cytochrome c" evidence="8">
    <location>
        <begin position="233"/>
        <end position="369"/>
    </location>
</feature>
<accession>A0AAW9RZD7</accession>
<keyword evidence="4" id="KW-0732">Signal</keyword>
<dbReference type="GO" id="GO:0046872">
    <property type="term" value="F:metal ion binding"/>
    <property type="evidence" value="ECO:0007669"/>
    <property type="project" value="UniProtKB-KW"/>
</dbReference>
<dbReference type="RefSeq" id="WP_346819074.1">
    <property type="nucleotide sequence ID" value="NZ_JBDKWZ010000001.1"/>
</dbReference>
<dbReference type="PANTHER" id="PTHR30600">
    <property type="entry name" value="CYTOCHROME C PEROXIDASE-RELATED"/>
    <property type="match status" value="1"/>
</dbReference>
<organism evidence="9 10">
    <name type="scientific">Rapidithrix thailandica</name>
    <dbReference type="NCBI Taxonomy" id="413964"/>
    <lineage>
        <taxon>Bacteria</taxon>
        <taxon>Pseudomonadati</taxon>
        <taxon>Bacteroidota</taxon>
        <taxon>Cytophagia</taxon>
        <taxon>Cytophagales</taxon>
        <taxon>Flammeovirgaceae</taxon>
        <taxon>Rapidithrix</taxon>
    </lineage>
</organism>
<dbReference type="GO" id="GO:0020037">
    <property type="term" value="F:heme binding"/>
    <property type="evidence" value="ECO:0007669"/>
    <property type="project" value="InterPro"/>
</dbReference>
<dbReference type="GO" id="GO:0030313">
    <property type="term" value="C:cell envelope"/>
    <property type="evidence" value="ECO:0007669"/>
    <property type="project" value="UniProtKB-SubCell"/>
</dbReference>
<dbReference type="EC" id="1.11.1.5" evidence="9"/>
<keyword evidence="9" id="KW-0575">Peroxidase</keyword>
<dbReference type="EMBL" id="JBDKWZ010000001">
    <property type="protein sequence ID" value="MEN7546286.1"/>
    <property type="molecule type" value="Genomic_DNA"/>
</dbReference>
<protein>
    <submittedName>
        <fullName evidence="9">Cytochrome c peroxidase</fullName>
        <ecNumber evidence="9">1.11.1.5</ecNumber>
    </submittedName>
</protein>
<evidence type="ECO:0000256" key="7">
    <source>
        <dbReference type="PROSITE-ProRule" id="PRU00433"/>
    </source>
</evidence>
<dbReference type="SUPFAM" id="SSF46626">
    <property type="entry name" value="Cytochrome c"/>
    <property type="match status" value="2"/>
</dbReference>